<reference evidence="1 2" key="1">
    <citation type="submission" date="2014-09" db="EMBL/GenBank/DDBJ databases">
        <title>Whole genome shotgun sequence of Escherichia vulneris NBRC 102420.</title>
        <authorList>
            <person name="Yoshida Y."/>
            <person name="Hosoyama A."/>
            <person name="Tsuchikane K."/>
            <person name="Ohji S."/>
            <person name="Ichikawa N."/>
            <person name="Kimura A."/>
            <person name="Yamazoe A."/>
            <person name="Ezaki T."/>
            <person name="Fujita N."/>
        </authorList>
    </citation>
    <scope>NUCLEOTIDE SEQUENCE [LARGE SCALE GENOMIC DNA]</scope>
    <source>
        <strain evidence="1 2">NBRC 102420</strain>
    </source>
</reference>
<evidence type="ECO:0000313" key="2">
    <source>
        <dbReference type="Proteomes" id="UP000029462"/>
    </source>
</evidence>
<proteinExistence type="predicted"/>
<evidence type="ECO:0000313" key="1">
    <source>
        <dbReference type="EMBL" id="GAL59197.1"/>
    </source>
</evidence>
<dbReference type="AlphaFoldDB" id="A0A090VVI3"/>
<protein>
    <submittedName>
        <fullName evidence="1">Uncharacterized protein</fullName>
    </submittedName>
</protein>
<keyword evidence="2" id="KW-1185">Reference proteome</keyword>
<comment type="caution">
    <text evidence="1">The sequence shown here is derived from an EMBL/GenBank/DDBJ whole genome shotgun (WGS) entry which is preliminary data.</text>
</comment>
<dbReference type="Proteomes" id="UP000029462">
    <property type="component" value="Unassembled WGS sequence"/>
</dbReference>
<organism evidence="1 2">
    <name type="scientific">Pseudescherichia vulneris NBRC 102420</name>
    <dbReference type="NCBI Taxonomy" id="1115515"/>
    <lineage>
        <taxon>Bacteria</taxon>
        <taxon>Pseudomonadati</taxon>
        <taxon>Pseudomonadota</taxon>
        <taxon>Gammaproteobacteria</taxon>
        <taxon>Enterobacterales</taxon>
        <taxon>Enterobacteriaceae</taxon>
        <taxon>Pseudescherichia</taxon>
    </lineage>
</organism>
<name>A0A090VVI3_PSEVU</name>
<accession>A0A090VVI3</accession>
<dbReference type="STRING" id="1115515.EV102420_15_00940"/>
<gene>
    <name evidence="1" type="ORF">EV102420_15_00940</name>
</gene>
<sequence>MLSEGGGLNLIHVKGPDSNSFTNCRLPKYESLSILIAHEPPDVSDSTKKQATKSRSAFGGCLLCHVDLSGAAGQRIASHAD</sequence>
<dbReference type="EMBL" id="BBMZ01000015">
    <property type="protein sequence ID" value="GAL59197.1"/>
    <property type="molecule type" value="Genomic_DNA"/>
</dbReference>